<proteinExistence type="predicted"/>
<gene>
    <name evidence="1" type="ORF">SAMN05216250_13855</name>
</gene>
<organism evidence="1 2">
    <name type="scientific">Bacteroides xylanisolvens</name>
    <dbReference type="NCBI Taxonomy" id="371601"/>
    <lineage>
        <taxon>Bacteria</taxon>
        <taxon>Pseudomonadati</taxon>
        <taxon>Bacteroidota</taxon>
        <taxon>Bacteroidia</taxon>
        <taxon>Bacteroidales</taxon>
        <taxon>Bacteroidaceae</taxon>
        <taxon>Bacteroides</taxon>
    </lineage>
</organism>
<dbReference type="AlphaFoldDB" id="A0A1I5A576"/>
<sequence>MNNLELKIFFSWQMSTLCNKKVNNKIFLWNCLEKASKKLSNKGEFQGVKFIPDEGLRKEAGDKPVAETCIKKIKQCHIYVADFTIETKFTYLRHLLRKHCKFDLRSNVNGSVLIEYGHAKVCLGDDSVILVMNTINGNPNKIPDLLPYDCRQNRNPILFEINKTNFKENEKEDQKYNDFKQQQQRLIDELAGAIKLAARSAIKNIYNHFQPFISCEKAFNESSYRTDFKWTNELVQIKDAIQNNKEIMRIVGLSGLGKTRLVLEALLANQDTSHKLYCNMANNEEKEVFKTIESLFDGYGRATIVLDNCPYYFLERVYDMRRGKKASNPIVAICNDPNETIDSLRYQPYRLEVSDEIVEDIIIKNADFFSPENKKKVIEFSGGIPFIAELLLEGWQKTKEFGNISNRTLITKLLGAEETSENRIIAQSLSLFNSLGIEDDVRKEMVFVATNKSITSIEGDDEIKERKFDTLIRDYLGRKLLDRRGRFVFIRPLPIAWYLMCEWLTDCSKDRLRKVLEDIRTSEVSASLAPAFGAQFKDMSKNGKAVALLNEILRVGSPFSEAEVINTEVGSRLFRSFVEVVPQTVANCLYSALGNKKIIDLYGFVEGRRNLVWTIEKLCFDPITFQKGAKLMLRLGCAEIEDISNNATGQFVALFPIYLPATAVSLKERITFLYREINDEEQKKLVLRAVDRALNTSSFIYFSGAEIQGQRKLENYRPISRDEVEEYIRGCLDIIYNEIEQSTEYHDYCIDILSKNFRALSAFDEFDIVIPYVKRVAKKLGYEWESMKENLYLALKDPKIAYCDRIKDELKTLIDNFTKDTFEARFSMVEKFYASDFDFKDINTQLEYEKRNAKYEALAVEMAEKKLFTKDTLRVIYNSEIYQAQPFGRKLASLLSEEDQLEFIKNSLEVIPEKCTNIIVDFIAVISENVFAQAFDIIKQQGRYNLLFPIVAIRDYKFHGKYIDILFDLVLNHDTEISNFVSFWNHSPIRTLTSDEAVVFLARLLSLPDSYETALHMVSMQYLGGRDRDNPRFDNLFEQEALRSIDKIQELMRNPHYTQVLCSLLANGKRDQLAKSVMAGIINHIVANQNVSINYNVEDILSVLLEKYFDITWGILANAMSSEKDEEGQFSKLYWVLGSMSIHNKFPSLIFKKEHEQALLDWCAKNPDINAYRLMSIAPIQNGDNFSDIVIQIINLYGNRNFVLTALEDKLGSFASTGSALPIYDSRIELTETLVNHQLPEVSAWATLQVEKLKQAREKTLKFEEELTIPERIPLMK</sequence>
<dbReference type="SUPFAM" id="SSF52540">
    <property type="entry name" value="P-loop containing nucleoside triphosphate hydrolases"/>
    <property type="match status" value="1"/>
</dbReference>
<protein>
    <submittedName>
        <fullName evidence="1">Uncharacterized protein</fullName>
    </submittedName>
</protein>
<accession>A0A1I5A576</accession>
<dbReference type="InterPro" id="IPR027417">
    <property type="entry name" value="P-loop_NTPase"/>
</dbReference>
<name>A0A1I5A576_9BACE</name>
<dbReference type="RefSeq" id="WP_074911051.1">
    <property type="nucleotide sequence ID" value="NZ_FOUM01000038.1"/>
</dbReference>
<dbReference type="Proteomes" id="UP000183766">
    <property type="component" value="Unassembled WGS sequence"/>
</dbReference>
<dbReference type="EMBL" id="FOUM01000038">
    <property type="protein sequence ID" value="SFN57566.1"/>
    <property type="molecule type" value="Genomic_DNA"/>
</dbReference>
<reference evidence="1 2" key="1">
    <citation type="submission" date="2016-10" db="EMBL/GenBank/DDBJ databases">
        <authorList>
            <person name="de Groot N.N."/>
        </authorList>
    </citation>
    <scope>NUCLEOTIDE SEQUENCE [LARGE SCALE GENOMIC DNA]</scope>
    <source>
        <strain evidence="1 2">NLAE-zl-C202</strain>
    </source>
</reference>
<evidence type="ECO:0000313" key="2">
    <source>
        <dbReference type="Proteomes" id="UP000183766"/>
    </source>
</evidence>
<evidence type="ECO:0000313" key="1">
    <source>
        <dbReference type="EMBL" id="SFN57566.1"/>
    </source>
</evidence>